<dbReference type="EMBL" id="CAADFL010000174">
    <property type="protein sequence ID" value="VFK11277.1"/>
    <property type="molecule type" value="Genomic_DNA"/>
</dbReference>
<proteinExistence type="predicted"/>
<dbReference type="AlphaFoldDB" id="A0A450SA03"/>
<dbReference type="EMBL" id="CAADFA010000064">
    <property type="protein sequence ID" value="VFJ48895.1"/>
    <property type="molecule type" value="Genomic_DNA"/>
</dbReference>
<dbReference type="EMBL" id="CAADEZ010000051">
    <property type="protein sequence ID" value="VFJ47750.1"/>
    <property type="molecule type" value="Genomic_DNA"/>
</dbReference>
<evidence type="ECO:0008006" key="5">
    <source>
        <dbReference type="Google" id="ProtNLM"/>
    </source>
</evidence>
<protein>
    <recommendedName>
        <fullName evidence="5">(Na+)-NQR maturation NqrM</fullName>
    </recommendedName>
</protein>
<name>A0A450SA03_9GAMM</name>
<keyword evidence="1" id="KW-0812">Transmembrane</keyword>
<evidence type="ECO:0000313" key="4">
    <source>
        <dbReference type="EMBL" id="VFK11277.1"/>
    </source>
</evidence>
<evidence type="ECO:0000313" key="2">
    <source>
        <dbReference type="EMBL" id="VFJ47750.1"/>
    </source>
</evidence>
<gene>
    <name evidence="2" type="ORF">BECKFM1743A_GA0114220_100514</name>
    <name evidence="4" type="ORF">BECKFM1743B_GA0114221_101743</name>
    <name evidence="3" type="ORF">BECKFM1743C_GA0114222_1006412</name>
</gene>
<feature type="transmembrane region" description="Helical" evidence="1">
    <location>
        <begin position="6"/>
        <end position="24"/>
    </location>
</feature>
<organism evidence="3">
    <name type="scientific">Candidatus Kentrum sp. FM</name>
    <dbReference type="NCBI Taxonomy" id="2126340"/>
    <lineage>
        <taxon>Bacteria</taxon>
        <taxon>Pseudomonadati</taxon>
        <taxon>Pseudomonadota</taxon>
        <taxon>Gammaproteobacteria</taxon>
        <taxon>Candidatus Kentrum</taxon>
    </lineage>
</organism>
<keyword evidence="1" id="KW-0472">Membrane</keyword>
<evidence type="ECO:0000256" key="1">
    <source>
        <dbReference type="SAM" id="Phobius"/>
    </source>
</evidence>
<reference evidence="3" key="1">
    <citation type="submission" date="2019-02" db="EMBL/GenBank/DDBJ databases">
        <authorList>
            <person name="Gruber-Vodicka R. H."/>
            <person name="Seah K. B. B."/>
        </authorList>
    </citation>
    <scope>NUCLEOTIDE SEQUENCE</scope>
    <source>
        <strain evidence="2">BECK_BZ163</strain>
        <strain evidence="4">BECK_BZ164</strain>
        <strain evidence="3">BECK_BZ165</strain>
    </source>
</reference>
<sequence>MEIFIIGFGIILLAIAGMAVGVLLGGPKRCIKGSCGGIANIPGMEGGCSACGSGTAPEDKERA</sequence>
<keyword evidence="1" id="KW-1133">Transmembrane helix</keyword>
<accession>A0A450SA03</accession>
<evidence type="ECO:0000313" key="3">
    <source>
        <dbReference type="EMBL" id="VFJ48895.1"/>
    </source>
</evidence>